<sequence>MDRDWKEIKKELLFNPEVKAEYDNLAIEYELIRQVIKARKEKNITQAELAMKVGTKQSNISRLEY</sequence>
<evidence type="ECO:0000259" key="1">
    <source>
        <dbReference type="PROSITE" id="PS50943"/>
    </source>
</evidence>
<name>A0ABT1NHB5_9FIRM</name>
<dbReference type="EMBL" id="JAJEKE010000005">
    <property type="protein sequence ID" value="MCQ1529518.1"/>
    <property type="molecule type" value="Genomic_DNA"/>
</dbReference>
<evidence type="ECO:0000313" key="3">
    <source>
        <dbReference type="Proteomes" id="UP001651880"/>
    </source>
</evidence>
<gene>
    <name evidence="2" type="ORF">LJD61_08120</name>
</gene>
<reference evidence="2 3" key="1">
    <citation type="submission" date="2021-10" db="EMBL/GenBank/DDBJ databases">
        <title>Lutispora strain m25 sp. nov., a thermophilic, non-spore-forming bacterium isolated from a lab-scale methanogenic bioreactor digesting anaerobic sludge.</title>
        <authorList>
            <person name="El Houari A."/>
            <person name="Mcdonald J."/>
        </authorList>
    </citation>
    <scope>NUCLEOTIDE SEQUENCE [LARGE SCALE GENOMIC DNA]</scope>
    <source>
        <strain evidence="3">m25</strain>
    </source>
</reference>
<feature type="domain" description="HTH cro/C1-type" evidence="1">
    <location>
        <begin position="35"/>
        <end position="64"/>
    </location>
</feature>
<dbReference type="Proteomes" id="UP001651880">
    <property type="component" value="Unassembled WGS sequence"/>
</dbReference>
<dbReference type="CDD" id="cd00093">
    <property type="entry name" value="HTH_XRE"/>
    <property type="match status" value="1"/>
</dbReference>
<dbReference type="InterPro" id="IPR010982">
    <property type="entry name" value="Lambda_DNA-bd_dom_sf"/>
</dbReference>
<evidence type="ECO:0000313" key="2">
    <source>
        <dbReference type="EMBL" id="MCQ1529518.1"/>
    </source>
</evidence>
<accession>A0ABT1NHB5</accession>
<dbReference type="Pfam" id="PF01381">
    <property type="entry name" value="HTH_3"/>
    <property type="match status" value="1"/>
</dbReference>
<dbReference type="RefSeq" id="WP_255227034.1">
    <property type="nucleotide sequence ID" value="NZ_JAJEKE010000005.1"/>
</dbReference>
<keyword evidence="3" id="KW-1185">Reference proteome</keyword>
<dbReference type="PROSITE" id="PS50943">
    <property type="entry name" value="HTH_CROC1"/>
    <property type="match status" value="1"/>
</dbReference>
<comment type="caution">
    <text evidence="2">The sequence shown here is derived from an EMBL/GenBank/DDBJ whole genome shotgun (WGS) entry which is preliminary data.</text>
</comment>
<proteinExistence type="predicted"/>
<organism evidence="2 3">
    <name type="scientific">Lutispora saccharofermentans</name>
    <dbReference type="NCBI Taxonomy" id="3024236"/>
    <lineage>
        <taxon>Bacteria</taxon>
        <taxon>Bacillati</taxon>
        <taxon>Bacillota</taxon>
        <taxon>Clostridia</taxon>
        <taxon>Lutisporales</taxon>
        <taxon>Lutisporaceae</taxon>
        <taxon>Lutispora</taxon>
    </lineage>
</organism>
<dbReference type="SUPFAM" id="SSF47413">
    <property type="entry name" value="lambda repressor-like DNA-binding domains"/>
    <property type="match status" value="1"/>
</dbReference>
<dbReference type="Gene3D" id="1.10.260.40">
    <property type="entry name" value="lambda repressor-like DNA-binding domains"/>
    <property type="match status" value="1"/>
</dbReference>
<dbReference type="InterPro" id="IPR001387">
    <property type="entry name" value="Cro/C1-type_HTH"/>
</dbReference>
<protein>
    <submittedName>
        <fullName evidence="2">Helix-turn-helix domain-containing protein</fullName>
    </submittedName>
</protein>